<gene>
    <name evidence="8" type="ORF">ACFO4N_01240</name>
</gene>
<dbReference type="RefSeq" id="WP_376844396.1">
    <property type="nucleotide sequence ID" value="NZ_JBHSFW010000001.1"/>
</dbReference>
<evidence type="ECO:0000313" key="9">
    <source>
        <dbReference type="Proteomes" id="UP001596022"/>
    </source>
</evidence>
<organism evidence="8 9">
    <name type="scientific">Camelliibacillus cellulosilyticus</name>
    <dbReference type="NCBI Taxonomy" id="2174486"/>
    <lineage>
        <taxon>Bacteria</taxon>
        <taxon>Bacillati</taxon>
        <taxon>Bacillota</taxon>
        <taxon>Bacilli</taxon>
        <taxon>Bacillales</taxon>
        <taxon>Sporolactobacillaceae</taxon>
        <taxon>Camelliibacillus</taxon>
    </lineage>
</organism>
<evidence type="ECO:0000256" key="1">
    <source>
        <dbReference type="ARBA" id="ARBA00004117"/>
    </source>
</evidence>
<evidence type="ECO:0000259" key="6">
    <source>
        <dbReference type="Pfam" id="PF06429"/>
    </source>
</evidence>
<dbReference type="PANTHER" id="PTHR30435">
    <property type="entry name" value="FLAGELLAR PROTEIN"/>
    <property type="match status" value="1"/>
</dbReference>
<dbReference type="Pfam" id="PF00460">
    <property type="entry name" value="Flg_bb_rod"/>
    <property type="match status" value="1"/>
</dbReference>
<feature type="domain" description="Flagellar basal-body/hook protein C-terminal" evidence="6">
    <location>
        <begin position="380"/>
        <end position="424"/>
    </location>
</feature>
<dbReference type="Pfam" id="PF22692">
    <property type="entry name" value="LlgE_F_G_D1"/>
    <property type="match status" value="1"/>
</dbReference>
<evidence type="ECO:0000259" key="7">
    <source>
        <dbReference type="Pfam" id="PF22692"/>
    </source>
</evidence>
<evidence type="ECO:0000256" key="2">
    <source>
        <dbReference type="ARBA" id="ARBA00009677"/>
    </source>
</evidence>
<keyword evidence="3 4" id="KW-0975">Bacterial flagellum</keyword>
<comment type="similarity">
    <text evidence="2 4">Belongs to the flagella basal body rod proteins family.</text>
</comment>
<dbReference type="SUPFAM" id="SSF117143">
    <property type="entry name" value="Flagellar hook protein flgE"/>
    <property type="match status" value="1"/>
</dbReference>
<evidence type="ECO:0000313" key="8">
    <source>
        <dbReference type="EMBL" id="MFC4617349.1"/>
    </source>
</evidence>
<dbReference type="PANTHER" id="PTHR30435:SF1">
    <property type="entry name" value="FLAGELLAR HOOK PROTEIN FLGE"/>
    <property type="match status" value="1"/>
</dbReference>
<keyword evidence="9" id="KW-1185">Reference proteome</keyword>
<dbReference type="InterPro" id="IPR001444">
    <property type="entry name" value="Flag_bb_rod_N"/>
</dbReference>
<feature type="domain" description="Flagellar hook protein FlgE/F/G-like D1" evidence="7">
    <location>
        <begin position="95"/>
        <end position="157"/>
    </location>
</feature>
<evidence type="ECO:0000256" key="4">
    <source>
        <dbReference type="RuleBase" id="RU362116"/>
    </source>
</evidence>
<dbReference type="PROSITE" id="PS00588">
    <property type="entry name" value="FLAGELLA_BB_ROD"/>
    <property type="match status" value="1"/>
</dbReference>
<evidence type="ECO:0000259" key="5">
    <source>
        <dbReference type="Pfam" id="PF00460"/>
    </source>
</evidence>
<comment type="caution">
    <text evidence="8">The sequence shown here is derived from an EMBL/GenBank/DDBJ whole genome shotgun (WGS) entry which is preliminary data.</text>
</comment>
<comment type="function">
    <text evidence="4">A flexible structure which links the flagellar filament to the drive apparatus in the basal body.</text>
</comment>
<dbReference type="InterPro" id="IPR010930">
    <property type="entry name" value="Flg_bb/hook_C_dom"/>
</dbReference>
<dbReference type="InterPro" id="IPR019776">
    <property type="entry name" value="Flagellar_basal_body_rod_CS"/>
</dbReference>
<dbReference type="InterPro" id="IPR037925">
    <property type="entry name" value="FlgE/F/G-like"/>
</dbReference>
<dbReference type="InterPro" id="IPR053967">
    <property type="entry name" value="LlgE_F_G-like_D1"/>
</dbReference>
<keyword evidence="8" id="KW-0969">Cilium</keyword>
<protein>
    <recommendedName>
        <fullName evidence="4">Flagellar hook protein FlgE</fullName>
    </recommendedName>
</protein>
<feature type="domain" description="Flagellar basal body rod protein N-terminal" evidence="5">
    <location>
        <begin position="5"/>
        <end position="35"/>
    </location>
</feature>
<proteinExistence type="inferred from homology"/>
<comment type="subcellular location">
    <subcellularLocation>
        <location evidence="1 4">Bacterial flagellum basal body</location>
    </subcellularLocation>
</comment>
<accession>A0ABV9GIH3</accession>
<name>A0ABV9GIH3_9BACL</name>
<dbReference type="InterPro" id="IPR020013">
    <property type="entry name" value="Flagellar_FlgE/F/G"/>
</dbReference>
<evidence type="ECO:0000256" key="3">
    <source>
        <dbReference type="ARBA" id="ARBA00023143"/>
    </source>
</evidence>
<reference evidence="9" key="1">
    <citation type="journal article" date="2019" name="Int. J. Syst. Evol. Microbiol.">
        <title>The Global Catalogue of Microorganisms (GCM) 10K type strain sequencing project: providing services to taxonomists for standard genome sequencing and annotation.</title>
        <authorList>
            <consortium name="The Broad Institute Genomics Platform"/>
            <consortium name="The Broad Institute Genome Sequencing Center for Infectious Disease"/>
            <person name="Wu L."/>
            <person name="Ma J."/>
        </authorList>
    </citation>
    <scope>NUCLEOTIDE SEQUENCE [LARGE SCALE GENOMIC DNA]</scope>
    <source>
        <strain evidence="9">CGMCC 1.16306</strain>
    </source>
</reference>
<sequence>MLRSMYSAISGLKNFQTKLDVIGNNIANVSTYGFKKGRTTFQDLISQQISGASAPTFARGGVNPKQVGLGSETASIDNIMTQGNLQTTGRALDMAVAGDGYFIVQDGFNKYYTRAGNFYMDSEGALVTSSGLRLMGYGVDPKTGVINTDKLVNLKISNDMVEQKTTDSLTVTGNFNITDFMDNDGNLKTDTKELGFTIFDPSGKSHKATITFSASKTADIDENDPEKGKYVNEMSFTINVPDETGNPAPHTGKVTFKPDGTVDKVTIDGDGPMNFQFDGGNVSIKSDAFDFDTLTMQKTPDTADVVGDVLTMDSFSVGSSGEIYGVLSDGSVQLLGQVVLSQFSNPEGLEKAGSGLFKATANSGNPVIFRPGENGSSINPGALEMSNVDLSEEFTSMIEAQRGFQANARVITTADQILQELVSLKR</sequence>
<keyword evidence="8" id="KW-0966">Cell projection</keyword>
<dbReference type="Proteomes" id="UP001596022">
    <property type="component" value="Unassembled WGS sequence"/>
</dbReference>
<dbReference type="EMBL" id="JBHSFW010000001">
    <property type="protein sequence ID" value="MFC4617349.1"/>
    <property type="molecule type" value="Genomic_DNA"/>
</dbReference>
<keyword evidence="8" id="KW-0282">Flagellum</keyword>
<dbReference type="Pfam" id="PF06429">
    <property type="entry name" value="Flg_bbr_C"/>
    <property type="match status" value="1"/>
</dbReference>
<dbReference type="NCBIfam" id="TIGR03506">
    <property type="entry name" value="FlgEFG_subfam"/>
    <property type="match status" value="1"/>
</dbReference>